<dbReference type="EMBL" id="LT854255">
    <property type="protein sequence ID" value="SMR49264.1"/>
    <property type="molecule type" value="Genomic_DNA"/>
</dbReference>
<evidence type="ECO:0000256" key="1">
    <source>
        <dbReference type="ARBA" id="ARBA00006407"/>
    </source>
</evidence>
<evidence type="ECO:0000259" key="3">
    <source>
        <dbReference type="Pfam" id="PF03981"/>
    </source>
</evidence>
<dbReference type="Pfam" id="PF03981">
    <property type="entry name" value="Ubiq_cyt_C_chap"/>
    <property type="match status" value="1"/>
</dbReference>
<name>A0A2H1G6T8_ZYMTR</name>
<feature type="compositionally biased region" description="Basic and acidic residues" evidence="2">
    <location>
        <begin position="317"/>
        <end position="334"/>
    </location>
</feature>
<dbReference type="AlphaFoldDB" id="A0A2H1G6T8"/>
<feature type="domain" description="Ubiquinol-cytochrome c chaperone" evidence="3">
    <location>
        <begin position="153"/>
        <end position="294"/>
    </location>
</feature>
<organism evidence="4 5">
    <name type="scientific">Zymoseptoria tritici ST99CH_1E4</name>
    <dbReference type="NCBI Taxonomy" id="1276532"/>
    <lineage>
        <taxon>Eukaryota</taxon>
        <taxon>Fungi</taxon>
        <taxon>Dikarya</taxon>
        <taxon>Ascomycota</taxon>
        <taxon>Pezizomycotina</taxon>
        <taxon>Dothideomycetes</taxon>
        <taxon>Dothideomycetidae</taxon>
        <taxon>Mycosphaerellales</taxon>
        <taxon>Mycosphaerellaceae</taxon>
        <taxon>Zymoseptoria</taxon>
    </lineage>
</organism>
<proteinExistence type="inferred from homology"/>
<sequence length="334" mass="37043">MSTKSICSSCLRTARQQSRSNLSFQSAPKQHIQRTFTTTRIRCAAKDNPLTDALNAPAPPASRLRTPSATAAPPPIANLASKMRSSPLLRSTTEPYIAYGATADLYAECARQCSYTVPSALENPPALPPMNAAGDHLGSGTGWWFEPKSAGGLGLEVTFTSWAQVIYLHMWLLTVRLRCFPAEYVKDWHQNLLDHFFYAAEDRMAVWHGMTSRGARNKALKDLYLQWRGVQLGYDEGLIKGDAVMAAAVWRNVFKAEEGVDLEDLALVVVYMRRELQALSKLDDETITTGQIKFEDPKDVRNLVTTKKSPFLGKGFTPEELKAADEAASEQKKE</sequence>
<feature type="region of interest" description="Disordered" evidence="2">
    <location>
        <begin position="315"/>
        <end position="334"/>
    </location>
</feature>
<evidence type="ECO:0000313" key="5">
    <source>
        <dbReference type="Proteomes" id="UP000245764"/>
    </source>
</evidence>
<dbReference type="GO" id="GO:0005739">
    <property type="term" value="C:mitochondrion"/>
    <property type="evidence" value="ECO:0007669"/>
    <property type="project" value="TreeGrafter"/>
</dbReference>
<evidence type="ECO:0000313" key="4">
    <source>
        <dbReference type="EMBL" id="SMR49264.1"/>
    </source>
</evidence>
<dbReference type="PANTHER" id="PTHR12184:SF1">
    <property type="entry name" value="UBIQUINOL-CYTOCHROME-C REDUCTASE COMPLEX ASSEMBLY FACTOR 1"/>
    <property type="match status" value="1"/>
</dbReference>
<protein>
    <recommendedName>
        <fullName evidence="3">Ubiquinol-cytochrome c chaperone domain-containing protein</fullName>
    </recommendedName>
</protein>
<gene>
    <name evidence="4" type="ORF">ZT1E4_G4656</name>
</gene>
<accession>A0A2H1G6T8</accession>
<feature type="region of interest" description="Disordered" evidence="2">
    <location>
        <begin position="48"/>
        <end position="77"/>
    </location>
</feature>
<evidence type="ECO:0000256" key="2">
    <source>
        <dbReference type="SAM" id="MobiDB-lite"/>
    </source>
</evidence>
<dbReference type="Proteomes" id="UP000245764">
    <property type="component" value="Chromosome 3"/>
</dbReference>
<dbReference type="GO" id="GO:0034551">
    <property type="term" value="P:mitochondrial respiratory chain complex III assembly"/>
    <property type="evidence" value="ECO:0007669"/>
    <property type="project" value="TreeGrafter"/>
</dbReference>
<dbReference type="PANTHER" id="PTHR12184">
    <property type="entry name" value="UBIQUINOL-CYTOCHROME C REDUCTASE COMPLEX ASSEMBLY FACTOR 1 FAMILY MEMBER"/>
    <property type="match status" value="1"/>
</dbReference>
<reference evidence="5" key="1">
    <citation type="submission" date="2017-05" db="EMBL/GenBank/DDBJ databases">
        <authorList>
            <person name="Song R."/>
            <person name="Chenine A.L."/>
            <person name="Ruprecht R.M."/>
        </authorList>
    </citation>
    <scope>NUCLEOTIDE SEQUENCE [LARGE SCALE GENOMIC DNA]</scope>
</reference>
<comment type="similarity">
    <text evidence="1">Belongs to the CBP3 family.</text>
</comment>
<dbReference type="InterPro" id="IPR021150">
    <property type="entry name" value="Ubiq_cyt_c_chap"/>
</dbReference>
<dbReference type="InterPro" id="IPR007129">
    <property type="entry name" value="Ubiqinol_cyt_c_chaperone_CPB3"/>
</dbReference>